<evidence type="ECO:0000313" key="1">
    <source>
        <dbReference type="EMBL" id="BBD80545.1"/>
    </source>
</evidence>
<reference evidence="2" key="1">
    <citation type="submission" date="2018-04" db="EMBL/GenBank/DDBJ databases">
        <authorList>
            <person name="Watanabe M."/>
            <person name="Kojima H."/>
        </authorList>
    </citation>
    <scope>NUCLEOTIDE SEQUENCE [LARGE SCALE GENOMIC DNA]</scope>
    <source>
        <strain evidence="2">Dysh456</strain>
    </source>
</reference>
<dbReference type="KEGG" id="rbd:ALSL_1898"/>
<sequence length="111" mass="12517">MKRRLLDPETPLEDAERGLCEALLSLRSAEEMQAFLHDLCTPAELEALVDRWRVVPYLLDGLSYREIHERTAVSITTIGRVARYLNQGHGGYLAAAARAARRRAATRKART</sequence>
<gene>
    <name evidence="1" type="ORF">ALSL_1898</name>
</gene>
<dbReference type="InterPro" id="IPR000831">
    <property type="entry name" value="Trp_repress"/>
</dbReference>
<protein>
    <submittedName>
        <fullName evidence="1">His repressor</fullName>
    </submittedName>
</protein>
<evidence type="ECO:0000313" key="2">
    <source>
        <dbReference type="Proteomes" id="UP000270530"/>
    </source>
</evidence>
<organism evidence="1 2">
    <name type="scientific">Aerosticca soli</name>
    <dbReference type="NCBI Taxonomy" id="2010829"/>
    <lineage>
        <taxon>Bacteria</taxon>
        <taxon>Pseudomonadati</taxon>
        <taxon>Pseudomonadota</taxon>
        <taxon>Gammaproteobacteria</taxon>
        <taxon>Lysobacterales</taxon>
        <taxon>Rhodanobacteraceae</taxon>
        <taxon>Aerosticca</taxon>
    </lineage>
</organism>
<dbReference type="InterPro" id="IPR010921">
    <property type="entry name" value="Trp_repressor/repl_initiator"/>
</dbReference>
<dbReference type="Gene3D" id="1.10.1270.10">
    <property type="entry name" value="TrpR-like"/>
    <property type="match status" value="1"/>
</dbReference>
<dbReference type="OrthoDB" id="2621539at2"/>
<accession>A0A2Z6E5W9</accession>
<dbReference type="EMBL" id="AP018560">
    <property type="protein sequence ID" value="BBD80545.1"/>
    <property type="molecule type" value="Genomic_DNA"/>
</dbReference>
<proteinExistence type="predicted"/>
<reference evidence="2" key="2">
    <citation type="submission" date="2018-06" db="EMBL/GenBank/DDBJ databases">
        <title>Genome sequence of Rhodanobacteraceae bacterium strain Dysh456.</title>
        <authorList>
            <person name="Fukui M."/>
        </authorList>
    </citation>
    <scope>NUCLEOTIDE SEQUENCE [LARGE SCALE GENOMIC DNA]</scope>
    <source>
        <strain evidence="2">Dysh456</strain>
    </source>
</reference>
<dbReference type="PANTHER" id="PTHR40080">
    <property type="entry name" value="LMO1763 PROTEIN"/>
    <property type="match status" value="1"/>
</dbReference>
<dbReference type="Pfam" id="PF01371">
    <property type="entry name" value="Trp_repressor"/>
    <property type="match status" value="1"/>
</dbReference>
<dbReference type="GO" id="GO:0043565">
    <property type="term" value="F:sequence-specific DNA binding"/>
    <property type="evidence" value="ECO:0007669"/>
    <property type="project" value="InterPro"/>
</dbReference>
<dbReference type="PANTHER" id="PTHR40080:SF1">
    <property type="entry name" value="TRPR-LIKE PROTEIN YERC_YECD"/>
    <property type="match status" value="1"/>
</dbReference>
<dbReference type="AlphaFoldDB" id="A0A2Z6E5W9"/>
<dbReference type="GO" id="GO:0003700">
    <property type="term" value="F:DNA-binding transcription factor activity"/>
    <property type="evidence" value="ECO:0007669"/>
    <property type="project" value="InterPro"/>
</dbReference>
<dbReference type="InterPro" id="IPR013368">
    <property type="entry name" value="YecD_YerC"/>
</dbReference>
<dbReference type="RefSeq" id="WP_126538619.1">
    <property type="nucleotide sequence ID" value="NZ_AP018560.1"/>
</dbReference>
<name>A0A2Z6E5W9_9GAMM</name>
<dbReference type="NCBIfam" id="TIGR02531">
    <property type="entry name" value="yecD_yerC"/>
    <property type="match status" value="1"/>
</dbReference>
<dbReference type="Proteomes" id="UP000270530">
    <property type="component" value="Chromosome"/>
</dbReference>
<dbReference type="SUPFAM" id="SSF48295">
    <property type="entry name" value="TrpR-like"/>
    <property type="match status" value="1"/>
</dbReference>
<dbReference type="InterPro" id="IPR038116">
    <property type="entry name" value="TrpR-like_sf"/>
</dbReference>
<keyword evidence="2" id="KW-1185">Reference proteome</keyword>